<keyword evidence="2" id="KW-1185">Reference proteome</keyword>
<proteinExistence type="predicted"/>
<gene>
    <name evidence="1" type="ORF">DENOEST_2776</name>
</gene>
<accession>A0A6S6XZQ9</accession>
<evidence type="ECO:0000313" key="1">
    <source>
        <dbReference type="EMBL" id="CAB1369941.1"/>
    </source>
</evidence>
<protein>
    <submittedName>
        <fullName evidence="1">Uncharacterized protein</fullName>
    </submittedName>
</protein>
<dbReference type="Proteomes" id="UP000515733">
    <property type="component" value="Chromosome"/>
</dbReference>
<sequence length="90" mass="9969">MLKRNVTFCDVKPRFRHDAGISLKPLKPAPILGNLVGAIGLEPTTPTMSRWCSNQLSYAPVKEARILLEKRSLSKGGGRLKRLQRRTGGN</sequence>
<reference evidence="1 2" key="1">
    <citation type="submission" date="2020-03" db="EMBL/GenBank/DDBJ databases">
        <authorList>
            <consortium name="Genoscope - CEA"/>
            <person name="William W."/>
        </authorList>
    </citation>
    <scope>NUCLEOTIDE SEQUENCE [LARGE SCALE GENOMIC DNA]</scope>
    <source>
        <strain evidence="2">DSM 16959</strain>
    </source>
</reference>
<dbReference type="EMBL" id="LR778301">
    <property type="protein sequence ID" value="CAB1369941.1"/>
    <property type="molecule type" value="Genomic_DNA"/>
</dbReference>
<name>A0A6S6XZQ9_9PROT</name>
<dbReference type="KEGG" id="doe:DENOEST_2776"/>
<dbReference type="AlphaFoldDB" id="A0A6S6XZQ9"/>
<organism evidence="1 2">
    <name type="scientific">Denitratisoma oestradiolicum</name>
    <dbReference type="NCBI Taxonomy" id="311182"/>
    <lineage>
        <taxon>Bacteria</taxon>
        <taxon>Pseudomonadati</taxon>
        <taxon>Pseudomonadota</taxon>
        <taxon>Betaproteobacteria</taxon>
        <taxon>Nitrosomonadales</taxon>
        <taxon>Sterolibacteriaceae</taxon>
        <taxon>Denitratisoma</taxon>
    </lineage>
</organism>
<dbReference type="AntiFam" id="ANF00014">
    <property type="entry name" value="tRNA translation"/>
</dbReference>
<evidence type="ECO:0000313" key="2">
    <source>
        <dbReference type="Proteomes" id="UP000515733"/>
    </source>
</evidence>